<name>B3STW6_MASBA</name>
<dbReference type="NCBIfam" id="NF002270">
    <property type="entry name" value="PRK01202.1"/>
    <property type="match status" value="1"/>
</dbReference>
<evidence type="ECO:0000313" key="7">
    <source>
        <dbReference type="EMBL" id="ABV54211.1"/>
    </source>
</evidence>
<keyword evidence="5" id="KW-0496">Mitochondrion</keyword>
<evidence type="ECO:0000259" key="6">
    <source>
        <dbReference type="PROSITE" id="PS50968"/>
    </source>
</evidence>
<dbReference type="InterPro" id="IPR002930">
    <property type="entry name" value="GCV_H"/>
</dbReference>
<dbReference type="VEuPathDB" id="AmoebaDB:MBAL_003359"/>
<dbReference type="GO" id="GO:0009249">
    <property type="term" value="P:protein lipoylation"/>
    <property type="evidence" value="ECO:0007669"/>
    <property type="project" value="TreeGrafter"/>
</dbReference>
<dbReference type="Gene3D" id="2.40.50.100">
    <property type="match status" value="1"/>
</dbReference>
<comment type="subunit">
    <text evidence="5">The glycine cleavage system is composed of four proteins: P, T, L and H.</text>
</comment>
<dbReference type="InterPro" id="IPR011053">
    <property type="entry name" value="Single_hybrid_motif"/>
</dbReference>
<dbReference type="PROSITE" id="PS00189">
    <property type="entry name" value="LIPOYL"/>
    <property type="match status" value="1"/>
</dbReference>
<comment type="similarity">
    <text evidence="1 5">Belongs to the GcvH family.</text>
</comment>
<dbReference type="NCBIfam" id="TIGR00527">
    <property type="entry name" value="gcvH"/>
    <property type="match status" value="1"/>
</dbReference>
<evidence type="ECO:0000256" key="2">
    <source>
        <dbReference type="ARBA" id="ARBA00022823"/>
    </source>
</evidence>
<protein>
    <recommendedName>
        <fullName evidence="5">Glycine cleavage system H protein</fullName>
    </recommendedName>
</protein>
<feature type="domain" description="Lipoyl-binding" evidence="6">
    <location>
        <begin position="47"/>
        <end position="129"/>
    </location>
</feature>
<dbReference type="Pfam" id="PF01597">
    <property type="entry name" value="GCV_H"/>
    <property type="match status" value="1"/>
</dbReference>
<comment type="function">
    <text evidence="5">The H protein shuttles the methylamine group of glycine from the P protein to the T protein.</text>
</comment>
<sequence length="154" mass="16573">MKNTLIKLPSAKMLCAAVAARFSIAARAASGVRLTKSHEWVKVEGNKGTVGLTQHARDSLGDIVFCEIPQAGKTVKAGEAISVVESVKSVSDVYSPMSGEVIVGNDALGKDLGLINRTPETDGWIAKIKLTKLDEFDTLLTPEQYAKHCEEDHH</sequence>
<comment type="cofactor">
    <cofactor evidence="5">
        <name>(R)-lipoate</name>
        <dbReference type="ChEBI" id="CHEBI:83088"/>
    </cofactor>
    <text evidence="5">Binds 1 lipoyl cofactor covalently.</text>
</comment>
<dbReference type="InterPro" id="IPR017453">
    <property type="entry name" value="GCV_H_sub"/>
</dbReference>
<dbReference type="HAMAP" id="MF_00272">
    <property type="entry name" value="GcvH"/>
    <property type="match status" value="1"/>
</dbReference>
<keyword evidence="2 4" id="KW-0450">Lipoyl</keyword>
<reference evidence="7" key="1">
    <citation type="submission" date="2007-06" db="EMBL/GenBank/DDBJ databases">
        <title>Mitochondrion-related organelles with a novel array of functions in the anaerobic amoeba Mastigamoeba balamuthi.</title>
        <authorList>
            <person name="Gill E.E."/>
            <person name="Diaz-Trivino S."/>
            <person name="Barbera M.J."/>
            <person name="Silberman J.D."/>
            <person name="Stechmann A."/>
            <person name="Gaston D."/>
            <person name="Roger A.J."/>
        </authorList>
    </citation>
    <scope>NUCLEOTIDE SEQUENCE</scope>
    <source>
        <strain evidence="7">ATCC 30984</strain>
    </source>
</reference>
<evidence type="ECO:0000256" key="3">
    <source>
        <dbReference type="ARBA" id="ARBA00022946"/>
    </source>
</evidence>
<comment type="subcellular location">
    <subcellularLocation>
        <location evidence="5">Mitochondrion</location>
    </subcellularLocation>
</comment>
<dbReference type="CDD" id="cd06848">
    <property type="entry name" value="GCS_H"/>
    <property type="match status" value="1"/>
</dbReference>
<dbReference type="SUPFAM" id="SSF51230">
    <property type="entry name" value="Single hybrid motif"/>
    <property type="match status" value="1"/>
</dbReference>
<dbReference type="GO" id="GO:0005739">
    <property type="term" value="C:mitochondrion"/>
    <property type="evidence" value="ECO:0007669"/>
    <property type="project" value="UniProtKB-SubCell"/>
</dbReference>
<evidence type="ECO:0000256" key="4">
    <source>
        <dbReference type="PIRSR" id="PIRSR617453-50"/>
    </source>
</evidence>
<dbReference type="AlphaFoldDB" id="B3STW6"/>
<proteinExistence type="evidence at transcript level"/>
<dbReference type="PANTHER" id="PTHR11715">
    <property type="entry name" value="GLYCINE CLEAVAGE SYSTEM H PROTEIN"/>
    <property type="match status" value="1"/>
</dbReference>
<evidence type="ECO:0000256" key="1">
    <source>
        <dbReference type="ARBA" id="ARBA00009249"/>
    </source>
</evidence>
<dbReference type="InterPro" id="IPR003016">
    <property type="entry name" value="2-oxoA_DH_lipoyl-BS"/>
</dbReference>
<dbReference type="EMBL" id="EF690809">
    <property type="protein sequence ID" value="ABV54211.1"/>
    <property type="molecule type" value="mRNA"/>
</dbReference>
<feature type="modified residue" description="N6-lipoyllysine" evidence="4">
    <location>
        <position position="88"/>
    </location>
</feature>
<dbReference type="PROSITE" id="PS50968">
    <property type="entry name" value="BIOTINYL_LIPOYL"/>
    <property type="match status" value="1"/>
</dbReference>
<dbReference type="PANTHER" id="PTHR11715:SF3">
    <property type="entry name" value="GLYCINE CLEAVAGE SYSTEM H PROTEIN-RELATED"/>
    <property type="match status" value="1"/>
</dbReference>
<dbReference type="GO" id="GO:0019464">
    <property type="term" value="P:glycine decarboxylation via glycine cleavage system"/>
    <property type="evidence" value="ECO:0007669"/>
    <property type="project" value="UniProtKB-UniRule"/>
</dbReference>
<organism evidence="7">
    <name type="scientific">Mastigamoeba balamuthi</name>
    <name type="common">Phreatamoeba balamuthi</name>
    <dbReference type="NCBI Taxonomy" id="108607"/>
    <lineage>
        <taxon>Eukaryota</taxon>
        <taxon>Amoebozoa</taxon>
        <taxon>Evosea</taxon>
        <taxon>Archamoebae</taxon>
        <taxon>Mastigamoebida</taxon>
        <taxon>Mastigamoebidae</taxon>
        <taxon>Mastigamoeba</taxon>
    </lineage>
</organism>
<dbReference type="GO" id="GO:0005960">
    <property type="term" value="C:glycine cleavage complex"/>
    <property type="evidence" value="ECO:0007669"/>
    <property type="project" value="UniProtKB-UniRule"/>
</dbReference>
<evidence type="ECO:0000256" key="5">
    <source>
        <dbReference type="RuleBase" id="RU364055"/>
    </source>
</evidence>
<accession>B3STW6</accession>
<keyword evidence="3 5" id="KW-0809">Transit peptide</keyword>
<dbReference type="InterPro" id="IPR033753">
    <property type="entry name" value="GCV_H/Fam206"/>
</dbReference>
<dbReference type="InterPro" id="IPR000089">
    <property type="entry name" value="Biotin_lipoyl"/>
</dbReference>